<sequence>MNAKGILIIIIISSFFVAFSGCNILKKQIRDHEKIAKEGEDYTIKYYKLKKGTTGLLNMNVIEYNEPTPNYKWLLRINGVSVKGVKEPLFYLSPNRKYDIRITTMGGDHKALYIYNIKVKERDSIVLNVKLKDTFIEYCR</sequence>
<evidence type="ECO:0000256" key="1">
    <source>
        <dbReference type="SAM" id="Phobius"/>
    </source>
</evidence>
<dbReference type="PROSITE" id="PS51257">
    <property type="entry name" value="PROKAR_LIPOPROTEIN"/>
    <property type="match status" value="1"/>
</dbReference>
<keyword evidence="1" id="KW-0472">Membrane</keyword>
<dbReference type="RefSeq" id="WP_181831821.1">
    <property type="nucleotide sequence ID" value="NZ_CP110230.1"/>
</dbReference>
<name>A0A7Z8YFH5_CAPOC</name>
<evidence type="ECO:0000313" key="3">
    <source>
        <dbReference type="EMBL" id="VDG82431.1"/>
    </source>
</evidence>
<proteinExistence type="predicted"/>
<protein>
    <recommendedName>
        <fullName evidence="5">Lipoprotein</fullName>
    </recommendedName>
</protein>
<evidence type="ECO:0000313" key="4">
    <source>
        <dbReference type="Proteomes" id="UP000276733"/>
    </source>
</evidence>
<dbReference type="EMBL" id="UYIQ01000001">
    <property type="protein sequence ID" value="VDG82431.1"/>
    <property type="molecule type" value="Genomic_DNA"/>
</dbReference>
<dbReference type="AlphaFoldDB" id="A0A7Z8YFH5"/>
<dbReference type="EMBL" id="CP110230">
    <property type="protein sequence ID" value="UZD40278.1"/>
    <property type="molecule type" value="Genomic_DNA"/>
</dbReference>
<evidence type="ECO:0000313" key="2">
    <source>
        <dbReference type="EMBL" id="UZD40278.1"/>
    </source>
</evidence>
<dbReference type="Proteomes" id="UP001163262">
    <property type="component" value="Chromosome"/>
</dbReference>
<accession>A0A7Z8YFH5</accession>
<reference evidence="2" key="2">
    <citation type="submission" date="2022-10" db="EMBL/GenBank/DDBJ databases">
        <title>Complete genome sequence of Capnocytophaga ochracea KCOM 2812 isolated from actinomycosis lesion.</title>
        <authorList>
            <person name="Kook J.-K."/>
            <person name="Park S.-N."/>
            <person name="Lim Y.K."/>
        </authorList>
    </citation>
    <scope>NUCLEOTIDE SEQUENCE</scope>
    <source>
        <strain evidence="2">KCOM 28121</strain>
    </source>
</reference>
<feature type="transmembrane region" description="Helical" evidence="1">
    <location>
        <begin position="6"/>
        <end position="25"/>
    </location>
</feature>
<dbReference type="Proteomes" id="UP000276733">
    <property type="component" value="Unassembled WGS sequence"/>
</dbReference>
<evidence type="ECO:0008006" key="5">
    <source>
        <dbReference type="Google" id="ProtNLM"/>
    </source>
</evidence>
<keyword evidence="1" id="KW-0812">Transmembrane</keyword>
<keyword evidence="1" id="KW-1133">Transmembrane helix</keyword>
<gene>
    <name evidence="3" type="ORF">NCTC11458_01736</name>
    <name evidence="2" type="ORF">OL231_08845</name>
</gene>
<organism evidence="3 4">
    <name type="scientific">Capnocytophaga ochracea</name>
    <dbReference type="NCBI Taxonomy" id="1018"/>
    <lineage>
        <taxon>Bacteria</taxon>
        <taxon>Pseudomonadati</taxon>
        <taxon>Bacteroidota</taxon>
        <taxon>Flavobacteriia</taxon>
        <taxon>Flavobacteriales</taxon>
        <taxon>Flavobacteriaceae</taxon>
        <taxon>Capnocytophaga</taxon>
    </lineage>
</organism>
<reference evidence="3 4" key="1">
    <citation type="submission" date="2018-11" db="EMBL/GenBank/DDBJ databases">
        <authorList>
            <consortium name="Pathogen Informatics"/>
        </authorList>
    </citation>
    <scope>NUCLEOTIDE SEQUENCE [LARGE SCALE GENOMIC DNA]</scope>
    <source>
        <strain evidence="3 4">NCTC11458</strain>
    </source>
</reference>